<keyword evidence="1" id="KW-1133">Transmembrane helix</keyword>
<feature type="transmembrane region" description="Helical" evidence="1">
    <location>
        <begin position="147"/>
        <end position="164"/>
    </location>
</feature>
<reference evidence="3" key="1">
    <citation type="submission" date="2024-07" db="EMBL/GenBank/DDBJ databases">
        <title>Complete genome sequence of Prevotella sp. YM-2024 GTC17253.</title>
        <authorList>
            <person name="Hayashi M."/>
            <person name="Muto Y."/>
            <person name="Tanaka K."/>
            <person name="Niwa H."/>
        </authorList>
    </citation>
    <scope>NUCLEOTIDE SEQUENCE</scope>
    <source>
        <strain evidence="3">GTC17253</strain>
    </source>
</reference>
<dbReference type="InterPro" id="IPR007349">
    <property type="entry name" value="DUF418"/>
</dbReference>
<dbReference type="InterPro" id="IPR052529">
    <property type="entry name" value="Bact_Transport_Assoc"/>
</dbReference>
<dbReference type="AlphaFoldDB" id="A0AB33IN53"/>
<keyword evidence="1" id="KW-0472">Membrane</keyword>
<organism evidence="3">
    <name type="scientific">Prevotella sp. GTC17253</name>
    <dbReference type="NCBI Taxonomy" id="3236793"/>
    <lineage>
        <taxon>Bacteria</taxon>
        <taxon>Pseudomonadati</taxon>
        <taxon>Bacteroidota</taxon>
        <taxon>Bacteroidia</taxon>
        <taxon>Bacteroidales</taxon>
        <taxon>Prevotellaceae</taxon>
        <taxon>Prevotella</taxon>
    </lineage>
</organism>
<dbReference type="Pfam" id="PF04235">
    <property type="entry name" value="DUF418"/>
    <property type="match status" value="1"/>
</dbReference>
<evidence type="ECO:0000259" key="2">
    <source>
        <dbReference type="Pfam" id="PF04235"/>
    </source>
</evidence>
<evidence type="ECO:0000313" key="3">
    <source>
        <dbReference type="EMBL" id="BFO70839.1"/>
    </source>
</evidence>
<feature type="transmembrane region" description="Helical" evidence="1">
    <location>
        <begin position="63"/>
        <end position="88"/>
    </location>
</feature>
<evidence type="ECO:0000256" key="1">
    <source>
        <dbReference type="SAM" id="Phobius"/>
    </source>
</evidence>
<feature type="transmembrane region" description="Helical" evidence="1">
    <location>
        <begin position="335"/>
        <end position="354"/>
    </location>
</feature>
<sequence>MNKYDIKPTTEKQRFIILDALRGFALFTIILANFPEFGLWTFLSSETHQAMPTAAVDSITRYMQYFLIDGKGYTIFSLLFGCGFSIILEHAFQRGASGISLFYRRMTILLLIALCHLLFVWSGDILCLYAVLGMILPLFHKLSNKGLLWSAGVLLFIPVALDFVQQLFGLSFSAPLWDAWWATAARVGINEGNFATWLRDADSYSAMFQFLMQGAVERMWEFVDGNRVFKVFGLFVLGYAIGRNRLYARLEEFRPQMLCICKWSSLIGISTSLLYAWHAVSGHPWGTAMHSMLYFISVVPMAFFYITAICLLYLNRPEHITFCIFAKPGRMALTNYISQSVIGVTIYYGIGFSLGLTQGLYQIELTAIAVFALQILFSWLWMEGMKYGPLEWVWRMMTYGRWLNPKK</sequence>
<gene>
    <name evidence="3" type="ORF">GTC17253_08050</name>
</gene>
<name>A0AB33IN53_9BACT</name>
<dbReference type="EMBL" id="AP035785">
    <property type="protein sequence ID" value="BFO70839.1"/>
    <property type="molecule type" value="Genomic_DNA"/>
</dbReference>
<feature type="transmembrane region" description="Helical" evidence="1">
    <location>
        <begin position="292"/>
        <end position="314"/>
    </location>
</feature>
<protein>
    <submittedName>
        <fullName evidence="3">DUF418 domain-containing protein</fullName>
    </submittedName>
</protein>
<feature type="transmembrane region" description="Helical" evidence="1">
    <location>
        <begin position="108"/>
        <end position="135"/>
    </location>
</feature>
<proteinExistence type="predicted"/>
<feature type="transmembrane region" description="Helical" evidence="1">
    <location>
        <begin position="259"/>
        <end position="280"/>
    </location>
</feature>
<accession>A0AB33IN53</accession>
<feature type="domain" description="DUF418" evidence="2">
    <location>
        <begin position="242"/>
        <end position="400"/>
    </location>
</feature>
<keyword evidence="1" id="KW-0812">Transmembrane</keyword>
<dbReference type="PANTHER" id="PTHR30590:SF3">
    <property type="entry name" value="HYPOTHETICAL MEMBRANE SPANNING PROTEIN"/>
    <property type="match status" value="1"/>
</dbReference>
<dbReference type="PANTHER" id="PTHR30590">
    <property type="entry name" value="INNER MEMBRANE PROTEIN"/>
    <property type="match status" value="1"/>
</dbReference>
<feature type="transmembrane region" description="Helical" evidence="1">
    <location>
        <begin position="21"/>
        <end position="43"/>
    </location>
</feature>
<feature type="transmembrane region" description="Helical" evidence="1">
    <location>
        <begin position="360"/>
        <end position="382"/>
    </location>
</feature>